<evidence type="ECO:0000256" key="1">
    <source>
        <dbReference type="SAM" id="Phobius"/>
    </source>
</evidence>
<dbReference type="AlphaFoldDB" id="A0A226DI22"/>
<keyword evidence="1" id="KW-0472">Membrane</keyword>
<gene>
    <name evidence="2" type="ORF">Fcan01_20388</name>
</gene>
<name>A0A226DI22_FOLCA</name>
<protein>
    <submittedName>
        <fullName evidence="2">Uncharacterized protein</fullName>
    </submittedName>
</protein>
<organism evidence="2 3">
    <name type="scientific">Folsomia candida</name>
    <name type="common">Springtail</name>
    <dbReference type="NCBI Taxonomy" id="158441"/>
    <lineage>
        <taxon>Eukaryota</taxon>
        <taxon>Metazoa</taxon>
        <taxon>Ecdysozoa</taxon>
        <taxon>Arthropoda</taxon>
        <taxon>Hexapoda</taxon>
        <taxon>Collembola</taxon>
        <taxon>Entomobryomorpha</taxon>
        <taxon>Isotomoidea</taxon>
        <taxon>Isotomidae</taxon>
        <taxon>Proisotominae</taxon>
        <taxon>Folsomia</taxon>
    </lineage>
</organism>
<reference evidence="2 3" key="1">
    <citation type="submission" date="2015-12" db="EMBL/GenBank/DDBJ databases">
        <title>The genome of Folsomia candida.</title>
        <authorList>
            <person name="Faddeeva A."/>
            <person name="Derks M.F."/>
            <person name="Anvar Y."/>
            <person name="Smit S."/>
            <person name="Van Straalen N."/>
            <person name="Roelofs D."/>
        </authorList>
    </citation>
    <scope>NUCLEOTIDE SEQUENCE [LARGE SCALE GENOMIC DNA]</scope>
    <source>
        <strain evidence="2 3">VU population</strain>
        <tissue evidence="2">Whole body</tissue>
    </source>
</reference>
<keyword evidence="1" id="KW-0812">Transmembrane</keyword>
<feature type="transmembrane region" description="Helical" evidence="1">
    <location>
        <begin position="306"/>
        <end position="325"/>
    </location>
</feature>
<keyword evidence="3" id="KW-1185">Reference proteome</keyword>
<feature type="transmembrane region" description="Helical" evidence="1">
    <location>
        <begin position="332"/>
        <end position="355"/>
    </location>
</feature>
<dbReference type="EMBL" id="LNIX01000019">
    <property type="protein sequence ID" value="OXA44347.1"/>
    <property type="molecule type" value="Genomic_DNA"/>
</dbReference>
<dbReference type="Proteomes" id="UP000198287">
    <property type="component" value="Unassembled WGS sequence"/>
</dbReference>
<proteinExistence type="predicted"/>
<evidence type="ECO:0000313" key="3">
    <source>
        <dbReference type="Proteomes" id="UP000198287"/>
    </source>
</evidence>
<accession>A0A226DI22</accession>
<evidence type="ECO:0000313" key="2">
    <source>
        <dbReference type="EMBL" id="OXA44347.1"/>
    </source>
</evidence>
<feature type="transmembrane region" description="Helical" evidence="1">
    <location>
        <begin position="116"/>
        <end position="136"/>
    </location>
</feature>
<keyword evidence="1" id="KW-1133">Transmembrane helix</keyword>
<comment type="caution">
    <text evidence="2">The sequence shown here is derived from an EMBL/GenBank/DDBJ whole genome shotgun (WGS) entry which is preliminary data.</text>
</comment>
<sequence length="426" mass="48754">MNFVKFLKSWIAQLNTLGVEYWQYVQTILNPSPTTAYYPLMTTLTNWCLLTFAHPIKSNHNGDVISGLQGPLEWGLFATSLTTLLLHVVIYFVWILRNILWSDISDNVTFPAWKQIKIIFFFSAYTIILGSQLVTLKRREEFKRLVMTPKKMEEKCRAKYASFPGGGITSEEKYAKTSLLWIGEIVKMSIFGVSFSVFALALLMPCTPPLITSIIMTDCQTGLFPTGRLKLYQRIMLGIFETYTWLIMDAVVIQLLGGGLVYPAEMLTLWVHVTEKEAKRHRGKIMSYRVAQLVEKIINSFWDKPLMPLLIACIITAETTSLYVLASSMHKLTIPIILFFAVGGFDYFVAIHVVFKCLSLPHQRSLKFINEMRCVMVKNGGRWGRRFMRSCPPVKVSMGDGTFFDRLTPVVIWQFCVDRVINMLLV</sequence>
<feature type="transmembrane region" description="Helical" evidence="1">
    <location>
        <begin position="243"/>
        <end position="262"/>
    </location>
</feature>
<feature type="transmembrane region" description="Helical" evidence="1">
    <location>
        <begin position="74"/>
        <end position="96"/>
    </location>
</feature>